<dbReference type="AlphaFoldDB" id="A0A9D9ENH5"/>
<organism evidence="1 2">
    <name type="scientific">Candidatus Avitreponema avistercoris</name>
    <dbReference type="NCBI Taxonomy" id="2840705"/>
    <lineage>
        <taxon>Bacteria</taxon>
        <taxon>Pseudomonadati</taxon>
        <taxon>Spirochaetota</taxon>
        <taxon>Spirochaetia</taxon>
        <taxon>Spirochaetales</taxon>
        <taxon>Candidatus Avitreponema</taxon>
    </lineage>
</organism>
<dbReference type="Proteomes" id="UP000823616">
    <property type="component" value="Unassembled WGS sequence"/>
</dbReference>
<proteinExistence type="predicted"/>
<accession>A0A9D9ENH5</accession>
<gene>
    <name evidence="1" type="ORF">IAA96_04675</name>
</gene>
<protein>
    <recommendedName>
        <fullName evidence="3">PD-(D/E)XK nuclease family transposase</fullName>
    </recommendedName>
</protein>
<name>A0A9D9ENH5_9SPIR</name>
<evidence type="ECO:0000313" key="1">
    <source>
        <dbReference type="EMBL" id="MBO8450382.1"/>
    </source>
</evidence>
<comment type="caution">
    <text evidence="1">The sequence shown here is derived from an EMBL/GenBank/DDBJ whole genome shotgun (WGS) entry which is preliminary data.</text>
</comment>
<reference evidence="1" key="2">
    <citation type="journal article" date="2021" name="PeerJ">
        <title>Extensive microbial diversity within the chicken gut microbiome revealed by metagenomics and culture.</title>
        <authorList>
            <person name="Gilroy R."/>
            <person name="Ravi A."/>
            <person name="Getino M."/>
            <person name="Pursley I."/>
            <person name="Horton D.L."/>
            <person name="Alikhan N.F."/>
            <person name="Baker D."/>
            <person name="Gharbi K."/>
            <person name="Hall N."/>
            <person name="Watson M."/>
            <person name="Adriaenssens E.M."/>
            <person name="Foster-Nyarko E."/>
            <person name="Jarju S."/>
            <person name="Secka A."/>
            <person name="Antonio M."/>
            <person name="Oren A."/>
            <person name="Chaudhuri R.R."/>
            <person name="La Ragione R."/>
            <person name="Hildebrand F."/>
            <person name="Pallen M.J."/>
        </authorList>
    </citation>
    <scope>NUCLEOTIDE SEQUENCE</scope>
    <source>
        <strain evidence="1">B3-4054</strain>
    </source>
</reference>
<sequence>MVRKAKDGRGKSGYERSGQERCAGFPAWEKLPLSNDFMFCRVMSDPAICAEMIRRLLHIPVGRVEQVQPQKGVRIHADARGVRFDVYVRDADRVYDVEIQVADEGNLPLRARYYQSALDLDMLKAGEAVGRLKESWIVFLCLFDPFRLGEAVYTVRKTFAEKEGRRILTVRTRCSSIAGRMRRLWMRGCGISWRTLRAGKQGTDLRRNWSGVWSRRGGMRPGGGNT</sequence>
<evidence type="ECO:0008006" key="3">
    <source>
        <dbReference type="Google" id="ProtNLM"/>
    </source>
</evidence>
<evidence type="ECO:0000313" key="2">
    <source>
        <dbReference type="Proteomes" id="UP000823616"/>
    </source>
</evidence>
<reference evidence="1" key="1">
    <citation type="submission" date="2020-10" db="EMBL/GenBank/DDBJ databases">
        <authorList>
            <person name="Gilroy R."/>
        </authorList>
    </citation>
    <scope>NUCLEOTIDE SEQUENCE</scope>
    <source>
        <strain evidence="1">B3-4054</strain>
    </source>
</reference>
<dbReference type="EMBL" id="JADIMS010000077">
    <property type="protein sequence ID" value="MBO8450382.1"/>
    <property type="molecule type" value="Genomic_DNA"/>
</dbReference>